<dbReference type="RefSeq" id="WP_179664753.1">
    <property type="nucleotide sequence ID" value="NZ_JACCBG010000001.1"/>
</dbReference>
<keyword evidence="3" id="KW-1185">Reference proteome</keyword>
<name>A0A7Y9JCF6_9ACTN</name>
<feature type="region of interest" description="Disordered" evidence="1">
    <location>
        <begin position="1"/>
        <end position="20"/>
    </location>
</feature>
<dbReference type="Proteomes" id="UP000535511">
    <property type="component" value="Unassembled WGS sequence"/>
</dbReference>
<organism evidence="2 3">
    <name type="scientific">Nocardioides panaciterrulae</name>
    <dbReference type="NCBI Taxonomy" id="661492"/>
    <lineage>
        <taxon>Bacteria</taxon>
        <taxon>Bacillati</taxon>
        <taxon>Actinomycetota</taxon>
        <taxon>Actinomycetes</taxon>
        <taxon>Propionibacteriales</taxon>
        <taxon>Nocardioidaceae</taxon>
        <taxon>Nocardioides</taxon>
    </lineage>
</organism>
<comment type="caution">
    <text evidence="2">The sequence shown here is derived from an EMBL/GenBank/DDBJ whole genome shotgun (WGS) entry which is preliminary data.</text>
</comment>
<dbReference type="AlphaFoldDB" id="A0A7Y9JCF6"/>
<feature type="compositionally biased region" description="Low complexity" evidence="1">
    <location>
        <begin position="1"/>
        <end position="15"/>
    </location>
</feature>
<protein>
    <submittedName>
        <fullName evidence="2">Uncharacterized protein</fullName>
    </submittedName>
</protein>
<accession>A0A7Y9JCF6</accession>
<proteinExistence type="predicted"/>
<gene>
    <name evidence="2" type="ORF">BJZ21_003289</name>
</gene>
<reference evidence="2 3" key="1">
    <citation type="submission" date="2020-07" db="EMBL/GenBank/DDBJ databases">
        <title>Sequencing the genomes of 1000 actinobacteria strains.</title>
        <authorList>
            <person name="Klenk H.-P."/>
        </authorList>
    </citation>
    <scope>NUCLEOTIDE SEQUENCE [LARGE SCALE GENOMIC DNA]</scope>
    <source>
        <strain evidence="2 3">DSM 21350</strain>
    </source>
</reference>
<dbReference type="EMBL" id="JACCBG010000001">
    <property type="protein sequence ID" value="NYD43206.1"/>
    <property type="molecule type" value="Genomic_DNA"/>
</dbReference>
<sequence>MTDPRPSSPSGPSRGFGRGPRISDLMTREYDAFVASALAAERAGDAETALEYHQGVPMFRRSAHRVVLAQLVDLSAEMTPWLWARWAAYQCTRVEDAGTSCRESTRSALDYTLRMFYAEQMRHAFDTGADPIRLVSGVQGEDWAYHQICTFELDGLERFLNTLAGGRLADGCALAREWVGARVGGFRVLSTGPDGLVVRDLADGHSVQLLDLGAGLLADADGWLIGRLVPSGTTPALMFDTRPLPVDAQTALQASTGDRRGAWITALETAFAEGRLDRSLLRSEDRELVTDVPSLQLLERGTPPDALASTLRQLAQGRDEIGRAAYRVLRAAAEGSFGTDEHAPYVAAAVVNPHGFAEAGRLLVAPAHRAAWERWAPLVPEPARGRLARLAALSAAAAA</sequence>
<evidence type="ECO:0000313" key="3">
    <source>
        <dbReference type="Proteomes" id="UP000535511"/>
    </source>
</evidence>
<evidence type="ECO:0000256" key="1">
    <source>
        <dbReference type="SAM" id="MobiDB-lite"/>
    </source>
</evidence>
<evidence type="ECO:0000313" key="2">
    <source>
        <dbReference type="EMBL" id="NYD43206.1"/>
    </source>
</evidence>